<dbReference type="SUPFAM" id="SSF69279">
    <property type="entry name" value="Phage tail proteins"/>
    <property type="match status" value="2"/>
</dbReference>
<dbReference type="EMBL" id="JBEPSD010000005">
    <property type="protein sequence ID" value="MET4571130.1"/>
    <property type="molecule type" value="Genomic_DNA"/>
</dbReference>
<dbReference type="Gene3D" id="3.55.50.10">
    <property type="entry name" value="Baseplate protein-like domains"/>
    <property type="match status" value="1"/>
</dbReference>
<dbReference type="InterPro" id="IPR017847">
    <property type="entry name" value="T6SS_RhsGE_Vgr_subset"/>
</dbReference>
<dbReference type="Pfam" id="PF05954">
    <property type="entry name" value="Phage_GPD"/>
    <property type="match status" value="1"/>
</dbReference>
<name>A0ABV2Q2B7_9GAMM</name>
<dbReference type="InterPro" id="IPR006531">
    <property type="entry name" value="Gp5/Vgr_OB"/>
</dbReference>
<evidence type="ECO:0000259" key="4">
    <source>
        <dbReference type="Pfam" id="PF04717"/>
    </source>
</evidence>
<comment type="similarity">
    <text evidence="2">Belongs to the VgrG protein family.</text>
</comment>
<accession>A0ABV2Q2B7</accession>
<proteinExistence type="inferred from homology"/>
<dbReference type="Gene3D" id="4.10.220.110">
    <property type="match status" value="1"/>
</dbReference>
<evidence type="ECO:0000256" key="3">
    <source>
        <dbReference type="ARBA" id="ARBA00022525"/>
    </source>
</evidence>
<dbReference type="Pfam" id="PF04717">
    <property type="entry name" value="Phage_base_V"/>
    <property type="match status" value="1"/>
</dbReference>
<evidence type="ECO:0000256" key="1">
    <source>
        <dbReference type="ARBA" id="ARBA00004613"/>
    </source>
</evidence>
<keyword evidence="7" id="KW-1185">Reference proteome</keyword>
<protein>
    <submittedName>
        <fullName evidence="6">Type VI secretion system secreted protein VgrG</fullName>
    </submittedName>
</protein>
<dbReference type="InterPro" id="IPR050708">
    <property type="entry name" value="T6SS_VgrG/RHS"/>
</dbReference>
<dbReference type="PANTHER" id="PTHR32305:SF15">
    <property type="entry name" value="PROTEIN RHSA-RELATED"/>
    <property type="match status" value="1"/>
</dbReference>
<comment type="caution">
    <text evidence="6">The sequence shown here is derived from an EMBL/GenBank/DDBJ whole genome shotgun (WGS) entry which is preliminary data.</text>
</comment>
<dbReference type="Gene3D" id="2.30.110.50">
    <property type="match status" value="1"/>
</dbReference>
<dbReference type="Proteomes" id="UP001549251">
    <property type="component" value="Unassembled WGS sequence"/>
</dbReference>
<dbReference type="RefSeq" id="WP_354553181.1">
    <property type="nucleotide sequence ID" value="NZ_JBEPSD010000005.1"/>
</dbReference>
<evidence type="ECO:0000256" key="2">
    <source>
        <dbReference type="ARBA" id="ARBA00005558"/>
    </source>
</evidence>
<sequence length="670" mass="73245">MTHRMTLKSDLGEKLLPASLSGSEQLGKLFSYQLKLLSKDSEVKLLPLLGSSMTVAFESDGYKRHFNGMVSEISQTGFESYKEERYAEYAVTLVPKAWLLLHKVDCRIYLKMSVPDIVKTVLSEIGYGDVKLSLSGNYSPREYCVQYREDYFNFISRLMEQEGIYYFFQHTDGVHTMVLADSLGAHATTGGYEELPYRPQSTDSRAALEVSITDFSSARSVQTTKYSLTDYDPLKPKTSLLGTEAISNADDNHPVPGLESFDFPGDHETGDAGKHYAQVRLEAINVSQSQCSGSTNAPGLLTGALFKLTKFPRAELNQEYLVTGSTVHIENAARTSGQQGGELFFCNFSVIRSRQPFRTMPTAVKPMIVGLQTAVVAGSEKAEDIAVDKYGRIQVTFHWNKPDKKNAHISCPVRVASSWAGKNWGAVHIPRVGQEVVISFLEGDPDRPLVIGSVYNADNMPPYALPDNKTQSGIKSRSHEGGAAADFNEIRFEDKKGSEELFLHAQKDMREEVENDHFVQIDHDETITIKNDQTEEVKHDRKTKVGNDDKLDVTQNGTTTIGQKFKLSAGTEIELVTGASSIVMKSDGTIEIKGVNIKVTGSMGVKVEGQVEVGIKAGATMDIGAGASLKMHSDAMLEVAGGAMATVKGPMLTLKGDGMAQLSGGLIMIG</sequence>
<dbReference type="InterPro" id="IPR054030">
    <property type="entry name" value="Gp5_Vgr_C"/>
</dbReference>
<comment type="subcellular location">
    <subcellularLocation>
        <location evidence="1">Secreted</location>
    </subcellularLocation>
</comment>
<dbReference type="Gene3D" id="2.40.50.230">
    <property type="entry name" value="Gp5 N-terminal domain"/>
    <property type="match status" value="1"/>
</dbReference>
<evidence type="ECO:0000313" key="7">
    <source>
        <dbReference type="Proteomes" id="UP001549251"/>
    </source>
</evidence>
<dbReference type="SUPFAM" id="SSF69255">
    <property type="entry name" value="gp5 N-terminal domain-like"/>
    <property type="match status" value="1"/>
</dbReference>
<dbReference type="Pfam" id="PF22178">
    <property type="entry name" value="Gp5_trimer_C"/>
    <property type="match status" value="1"/>
</dbReference>
<keyword evidence="3" id="KW-0964">Secreted</keyword>
<gene>
    <name evidence="6" type="ORF">ABIE04_003513</name>
</gene>
<feature type="domain" description="Gp5/Type VI secretion system Vgr C-terminal trimerisation" evidence="5">
    <location>
        <begin position="472"/>
        <end position="579"/>
    </location>
</feature>
<feature type="domain" description="Gp5/Type VI secretion system Vgr protein OB-fold" evidence="4">
    <location>
        <begin position="388"/>
        <end position="455"/>
    </location>
</feature>
<dbReference type="NCBIfam" id="TIGR01646">
    <property type="entry name" value="vgr_GE"/>
    <property type="match status" value="1"/>
</dbReference>
<dbReference type="InterPro" id="IPR006533">
    <property type="entry name" value="T6SS_Vgr_RhsGE"/>
</dbReference>
<dbReference type="InterPro" id="IPR037026">
    <property type="entry name" value="Vgr_OB-fold_dom_sf"/>
</dbReference>
<evidence type="ECO:0000259" key="5">
    <source>
        <dbReference type="Pfam" id="PF22178"/>
    </source>
</evidence>
<dbReference type="SUPFAM" id="SSF69349">
    <property type="entry name" value="Phage fibre proteins"/>
    <property type="match status" value="1"/>
</dbReference>
<organism evidence="6 7">
    <name type="scientific">Rhodanobacter soli</name>
    <dbReference type="NCBI Taxonomy" id="590609"/>
    <lineage>
        <taxon>Bacteria</taxon>
        <taxon>Pseudomonadati</taxon>
        <taxon>Pseudomonadota</taxon>
        <taxon>Gammaproteobacteria</taxon>
        <taxon>Lysobacterales</taxon>
        <taxon>Rhodanobacteraceae</taxon>
        <taxon>Rhodanobacter</taxon>
    </lineage>
</organism>
<dbReference type="NCBIfam" id="TIGR03361">
    <property type="entry name" value="VI_Rhs_Vgr"/>
    <property type="match status" value="1"/>
</dbReference>
<dbReference type="PANTHER" id="PTHR32305">
    <property type="match status" value="1"/>
</dbReference>
<reference evidence="6 7" key="1">
    <citation type="submission" date="2024-06" db="EMBL/GenBank/DDBJ databases">
        <title>Sorghum-associated microbial communities from plants grown in Nebraska, USA.</title>
        <authorList>
            <person name="Schachtman D."/>
        </authorList>
    </citation>
    <scope>NUCLEOTIDE SEQUENCE [LARGE SCALE GENOMIC DNA]</scope>
    <source>
        <strain evidence="6 7">1757</strain>
    </source>
</reference>
<evidence type="ECO:0000313" key="6">
    <source>
        <dbReference type="EMBL" id="MET4571130.1"/>
    </source>
</evidence>